<keyword evidence="4 6" id="KW-0067">ATP-binding</keyword>
<proteinExistence type="inferred from homology"/>
<dbReference type="EMBL" id="CP121208">
    <property type="protein sequence ID" value="WFM83781.1"/>
    <property type="molecule type" value="Genomic_DNA"/>
</dbReference>
<dbReference type="Pfam" id="PF00005">
    <property type="entry name" value="ABC_tran"/>
    <property type="match status" value="1"/>
</dbReference>
<evidence type="ECO:0000313" key="6">
    <source>
        <dbReference type="EMBL" id="WFM83781.1"/>
    </source>
</evidence>
<keyword evidence="7" id="KW-1185">Reference proteome</keyword>
<sequence>MIVREGKNLRFSYGSREVFSDLNIELPRGLTGLVGPNGAGKTTVLRILAGIIKPSSGYVMHDGEKILSARSRSVLRQKTGYLPQNPTWTSLTSVGDFVEYCFRMNGGRNEVSRAVTLALEATNVYQLRDRKIGQLSGGERRRVYLAGAIVHSPEVIILDEPTVGLDPEQRIHFRQMVEDLATESTVLLSTHIIEDLSGIAHAISVLNEGKVIWNGTVDALRSYGEGANGMSDLEAGYLYVLGH</sequence>
<reference evidence="6 7" key="1">
    <citation type="submission" date="2023-03" db="EMBL/GenBank/DDBJ databases">
        <title>Complete genome of Arcanobacterium canis strain DSM 25104 isolated in 2010 from a canine otitis externa in Germany.</title>
        <authorList>
            <person name="Borowiak M."/>
            <person name="Kreitlow A."/>
            <person name="Malorny B."/>
            <person name="Laemmler C."/>
            <person name="Prenger-Berninghoff E."/>
            <person name="Ploetz M."/>
            <person name="Abdulmawjood A."/>
        </authorList>
    </citation>
    <scope>NUCLEOTIDE SEQUENCE [LARGE SCALE GENOMIC DNA]</scope>
    <source>
        <strain evidence="6 7">DSM 25104</strain>
    </source>
</reference>
<keyword evidence="3" id="KW-0547">Nucleotide-binding</keyword>
<evidence type="ECO:0000259" key="5">
    <source>
        <dbReference type="PROSITE" id="PS50893"/>
    </source>
</evidence>
<evidence type="ECO:0000256" key="3">
    <source>
        <dbReference type="ARBA" id="ARBA00022741"/>
    </source>
</evidence>
<protein>
    <submittedName>
        <fullName evidence="6">ATP-binding cassette domain-containing protein</fullName>
    </submittedName>
</protein>
<accession>A0ABY8FZ29</accession>
<dbReference type="Gene3D" id="3.40.50.300">
    <property type="entry name" value="P-loop containing nucleotide triphosphate hydrolases"/>
    <property type="match status" value="1"/>
</dbReference>
<evidence type="ECO:0000313" key="7">
    <source>
        <dbReference type="Proteomes" id="UP001215216"/>
    </source>
</evidence>
<evidence type="ECO:0000256" key="2">
    <source>
        <dbReference type="ARBA" id="ARBA00022448"/>
    </source>
</evidence>
<dbReference type="RefSeq" id="WP_278013176.1">
    <property type="nucleotide sequence ID" value="NZ_CP121208.1"/>
</dbReference>
<evidence type="ECO:0000256" key="1">
    <source>
        <dbReference type="ARBA" id="ARBA00005417"/>
    </source>
</evidence>
<dbReference type="InterPro" id="IPR003593">
    <property type="entry name" value="AAA+_ATPase"/>
</dbReference>
<dbReference type="InterPro" id="IPR003439">
    <property type="entry name" value="ABC_transporter-like_ATP-bd"/>
</dbReference>
<dbReference type="PROSITE" id="PS50893">
    <property type="entry name" value="ABC_TRANSPORTER_2"/>
    <property type="match status" value="1"/>
</dbReference>
<dbReference type="PANTHER" id="PTHR43335">
    <property type="entry name" value="ABC TRANSPORTER, ATP-BINDING PROTEIN"/>
    <property type="match status" value="1"/>
</dbReference>
<dbReference type="Proteomes" id="UP001215216">
    <property type="component" value="Chromosome"/>
</dbReference>
<dbReference type="GO" id="GO:0005524">
    <property type="term" value="F:ATP binding"/>
    <property type="evidence" value="ECO:0007669"/>
    <property type="project" value="UniProtKB-KW"/>
</dbReference>
<keyword evidence="2" id="KW-0813">Transport</keyword>
<name>A0ABY8FZ29_9ACTO</name>
<organism evidence="6 7">
    <name type="scientific">Arcanobacterium canis</name>
    <dbReference type="NCBI Taxonomy" id="999183"/>
    <lineage>
        <taxon>Bacteria</taxon>
        <taxon>Bacillati</taxon>
        <taxon>Actinomycetota</taxon>
        <taxon>Actinomycetes</taxon>
        <taxon>Actinomycetales</taxon>
        <taxon>Actinomycetaceae</taxon>
        <taxon>Arcanobacterium</taxon>
    </lineage>
</organism>
<feature type="domain" description="ABC transporter" evidence="5">
    <location>
        <begin position="4"/>
        <end position="233"/>
    </location>
</feature>
<dbReference type="InterPro" id="IPR027417">
    <property type="entry name" value="P-loop_NTPase"/>
</dbReference>
<comment type="similarity">
    <text evidence="1">Belongs to the ABC transporter superfamily.</text>
</comment>
<dbReference type="SMART" id="SM00382">
    <property type="entry name" value="AAA"/>
    <property type="match status" value="1"/>
</dbReference>
<evidence type="ECO:0000256" key="4">
    <source>
        <dbReference type="ARBA" id="ARBA00022840"/>
    </source>
</evidence>
<gene>
    <name evidence="6" type="ORF">P7079_02030</name>
</gene>
<dbReference type="PANTHER" id="PTHR43335:SF2">
    <property type="entry name" value="ABC TRANSPORTER, ATP-BINDING PROTEIN"/>
    <property type="match status" value="1"/>
</dbReference>
<dbReference type="SUPFAM" id="SSF52540">
    <property type="entry name" value="P-loop containing nucleoside triphosphate hydrolases"/>
    <property type="match status" value="1"/>
</dbReference>